<evidence type="ECO:0000259" key="5">
    <source>
        <dbReference type="PROSITE" id="PS51178"/>
    </source>
</evidence>
<keyword evidence="6" id="KW-0132">Cell division</keyword>
<proteinExistence type="predicted"/>
<dbReference type="SUPFAM" id="SSF56519">
    <property type="entry name" value="Penicillin binding protein dimerisation domain"/>
    <property type="match status" value="1"/>
</dbReference>
<evidence type="ECO:0000256" key="2">
    <source>
        <dbReference type="ARBA" id="ARBA00022645"/>
    </source>
</evidence>
<dbReference type="Pfam" id="PF03793">
    <property type="entry name" value="PASTA"/>
    <property type="match status" value="1"/>
</dbReference>
<dbReference type="InterPro" id="IPR012338">
    <property type="entry name" value="Beta-lactam/transpept-like"/>
</dbReference>
<dbReference type="GO" id="GO:0008658">
    <property type="term" value="F:penicillin binding"/>
    <property type="evidence" value="ECO:0007669"/>
    <property type="project" value="InterPro"/>
</dbReference>
<dbReference type="CDD" id="cd06575">
    <property type="entry name" value="PASTA_Pbp2x-like_2"/>
    <property type="match status" value="1"/>
</dbReference>
<comment type="subcellular location">
    <subcellularLocation>
        <location evidence="1">Membrane</location>
    </subcellularLocation>
</comment>
<accession>A0A1I1YL24</accession>
<reference evidence="6 7" key="1">
    <citation type="submission" date="2016-10" db="EMBL/GenBank/DDBJ databases">
        <authorList>
            <person name="de Groot N.N."/>
        </authorList>
    </citation>
    <scope>NUCLEOTIDE SEQUENCE [LARGE SCALE GENOMIC DNA]</scope>
    <source>
        <strain evidence="6 7">DSM 19012</strain>
    </source>
</reference>
<dbReference type="Gene3D" id="3.30.10.20">
    <property type="match status" value="1"/>
</dbReference>
<dbReference type="InterPro" id="IPR005311">
    <property type="entry name" value="PBP_dimer"/>
</dbReference>
<keyword evidence="2" id="KW-0121">Carboxypeptidase</keyword>
<sequence length="704" mass="78634">MAIKQKILFRLGIIYTFFGILVLVILFELIKLKIFEASKWEEKAKTLESNDIIIEANRGNILDENGKKISLSVPSYRIYMDLHANGLTSHVFNSQIDSLAICLSRFFGDHPPSYYKKDLIRARRNGERYHLVHPRKISYIELQEIKEFPIFRRGRNSGGFIPRHYEERRLPFGSLAARTIGKLYGEKSKGGMVGLERAYDNVLRGTNGVSTWKRIAGSWIPEEEIPPQDGKNLITTLNIELQDVAEQSLMRQLQKHDAHHGVAILMEVETGAIKAMVNLHKSKPGVYIEDYFNYAIGEAVEPGSTFKLASIIAALEDGKVRLTDTVDTGNGAYGYYDRIMRDSHHGGFGKITVREAFEKSSNIGISKIIFDNYKDNPRRFVDRLYAIGLNKPLGIKIKGEGRPVIKYPGDPSWSGVTLPWMSIGYEVKMTPLQILTFYNAVANNGKMVKPMFVKAISQHGKILQEFEPEVLNPAICSVATLEKVRELLKGVVERGTAQNIRNDIYQIAGKTGTAQIARGNSGYKGEDGVEYIASFVGFFPADQPMYSCIVVVNSPSNDVYYGNEVAGTVFREIADRVYALSYEKLPVEVSQPKITEGYYPWSKGGTRDELSVIFEELNFPVQNQGITSEWISTQALEHAVKLKPKPLPQKVVPLVKGMGAKDAVAVLENCGLKVAISGVGKVVRQSIDAGLPVRTGQKIVIYLE</sequence>
<dbReference type="FunCoup" id="A0A1I1YL24">
    <property type="interactions" value="174"/>
</dbReference>
<keyword evidence="4" id="KW-0812">Transmembrane</keyword>
<dbReference type="AlphaFoldDB" id="A0A1I1YL24"/>
<keyword evidence="6" id="KW-0131">Cell cycle</keyword>
<dbReference type="Pfam" id="PF00905">
    <property type="entry name" value="Transpeptidase"/>
    <property type="match status" value="1"/>
</dbReference>
<dbReference type="GO" id="GO:0005886">
    <property type="term" value="C:plasma membrane"/>
    <property type="evidence" value="ECO:0007669"/>
    <property type="project" value="TreeGrafter"/>
</dbReference>
<feature type="transmembrane region" description="Helical" evidence="4">
    <location>
        <begin position="7"/>
        <end position="27"/>
    </location>
</feature>
<keyword evidence="3 4" id="KW-0472">Membrane</keyword>
<gene>
    <name evidence="6" type="ORF">SAMN05444380_10835</name>
</gene>
<evidence type="ECO:0000256" key="4">
    <source>
        <dbReference type="SAM" id="Phobius"/>
    </source>
</evidence>
<dbReference type="EMBL" id="FONA01000008">
    <property type="protein sequence ID" value="SFE20217.1"/>
    <property type="molecule type" value="Genomic_DNA"/>
</dbReference>
<dbReference type="Gene3D" id="3.40.710.10">
    <property type="entry name" value="DD-peptidase/beta-lactamase superfamily"/>
    <property type="match status" value="1"/>
</dbReference>
<protein>
    <submittedName>
        <fullName evidence="6">Cell division protein FtsI (Penicillin-binding protein 3)</fullName>
    </submittedName>
</protein>
<organism evidence="6 7">
    <name type="scientific">Thermophagus xiamenensis</name>
    <dbReference type="NCBI Taxonomy" id="385682"/>
    <lineage>
        <taxon>Bacteria</taxon>
        <taxon>Pseudomonadati</taxon>
        <taxon>Bacteroidota</taxon>
        <taxon>Bacteroidia</taxon>
        <taxon>Marinilabiliales</taxon>
        <taxon>Marinilabiliaceae</taxon>
        <taxon>Thermophagus</taxon>
    </lineage>
</organism>
<dbReference type="PANTHER" id="PTHR30627">
    <property type="entry name" value="PEPTIDOGLYCAN D,D-TRANSPEPTIDASE"/>
    <property type="match status" value="1"/>
</dbReference>
<evidence type="ECO:0000313" key="7">
    <source>
        <dbReference type="Proteomes" id="UP000181976"/>
    </source>
</evidence>
<dbReference type="Gene3D" id="3.90.1310.10">
    <property type="entry name" value="Penicillin-binding protein 2a (Domain 2)"/>
    <property type="match status" value="1"/>
</dbReference>
<dbReference type="InterPro" id="IPR036138">
    <property type="entry name" value="PBP_dimer_sf"/>
</dbReference>
<keyword evidence="2" id="KW-0645">Protease</keyword>
<dbReference type="OrthoDB" id="9804124at2"/>
<dbReference type="Gene3D" id="3.30.450.330">
    <property type="match status" value="1"/>
</dbReference>
<dbReference type="STRING" id="385682.SAMN05444380_10835"/>
<feature type="domain" description="PASTA" evidence="5">
    <location>
        <begin position="647"/>
        <end position="704"/>
    </location>
</feature>
<dbReference type="PANTHER" id="PTHR30627:SF1">
    <property type="entry name" value="PEPTIDOGLYCAN D,D-TRANSPEPTIDASE FTSI"/>
    <property type="match status" value="1"/>
</dbReference>
<dbReference type="SUPFAM" id="SSF54184">
    <property type="entry name" value="Penicillin-binding protein 2x (pbp-2x), c-terminal domain"/>
    <property type="match status" value="1"/>
</dbReference>
<evidence type="ECO:0000256" key="3">
    <source>
        <dbReference type="ARBA" id="ARBA00023136"/>
    </source>
</evidence>
<dbReference type="InParanoid" id="A0A1I1YL24"/>
<dbReference type="InterPro" id="IPR005543">
    <property type="entry name" value="PASTA_dom"/>
</dbReference>
<name>A0A1I1YL24_9BACT</name>
<dbReference type="PROSITE" id="PS51178">
    <property type="entry name" value="PASTA"/>
    <property type="match status" value="1"/>
</dbReference>
<dbReference type="InterPro" id="IPR001460">
    <property type="entry name" value="PCN-bd_Tpept"/>
</dbReference>
<evidence type="ECO:0000313" key="6">
    <source>
        <dbReference type="EMBL" id="SFE20217.1"/>
    </source>
</evidence>
<dbReference type="GO" id="GO:0071555">
    <property type="term" value="P:cell wall organization"/>
    <property type="evidence" value="ECO:0007669"/>
    <property type="project" value="TreeGrafter"/>
</dbReference>
<keyword evidence="7" id="KW-1185">Reference proteome</keyword>
<dbReference type="SUPFAM" id="SSF56601">
    <property type="entry name" value="beta-lactamase/transpeptidase-like"/>
    <property type="match status" value="1"/>
</dbReference>
<dbReference type="GO" id="GO:0051301">
    <property type="term" value="P:cell division"/>
    <property type="evidence" value="ECO:0007669"/>
    <property type="project" value="UniProtKB-KW"/>
</dbReference>
<dbReference type="InterPro" id="IPR050515">
    <property type="entry name" value="Beta-lactam/transpept"/>
</dbReference>
<dbReference type="Proteomes" id="UP000181976">
    <property type="component" value="Unassembled WGS sequence"/>
</dbReference>
<dbReference type="GO" id="GO:0004180">
    <property type="term" value="F:carboxypeptidase activity"/>
    <property type="evidence" value="ECO:0007669"/>
    <property type="project" value="UniProtKB-KW"/>
</dbReference>
<dbReference type="SMART" id="SM00740">
    <property type="entry name" value="PASTA"/>
    <property type="match status" value="1"/>
</dbReference>
<dbReference type="Pfam" id="PF03717">
    <property type="entry name" value="PBP_dimer"/>
    <property type="match status" value="1"/>
</dbReference>
<keyword evidence="4" id="KW-1133">Transmembrane helix</keyword>
<keyword evidence="2" id="KW-0378">Hydrolase</keyword>
<dbReference type="eggNOG" id="COG0768">
    <property type="taxonomic scope" value="Bacteria"/>
</dbReference>
<evidence type="ECO:0000256" key="1">
    <source>
        <dbReference type="ARBA" id="ARBA00004370"/>
    </source>
</evidence>
<dbReference type="RefSeq" id="WP_010528359.1">
    <property type="nucleotide sequence ID" value="NZ_AFSL01000082.1"/>
</dbReference>